<dbReference type="InterPro" id="IPR014030">
    <property type="entry name" value="Ketoacyl_synth_N"/>
</dbReference>
<dbReference type="SMART" id="SM00825">
    <property type="entry name" value="PKS_KS"/>
    <property type="match status" value="1"/>
</dbReference>
<dbReference type="PROSITE" id="PS52004">
    <property type="entry name" value="KS3_2"/>
    <property type="match status" value="1"/>
</dbReference>
<dbReference type="SMART" id="SM00823">
    <property type="entry name" value="PKS_PP"/>
    <property type="match status" value="1"/>
</dbReference>
<reference evidence="16 18" key="2">
    <citation type="submission" date="2023-09" db="EMBL/GenBank/DDBJ databases">
        <title>Complete-Gapless Cercospora beticola genome.</title>
        <authorList>
            <person name="Wyatt N.A."/>
            <person name="Spanner R.E."/>
            <person name="Bolton M.D."/>
        </authorList>
    </citation>
    <scope>NUCLEOTIDE SEQUENCE [LARGE SCALE GENOMIC DNA]</scope>
    <source>
        <strain evidence="16">Cb09-40</strain>
    </source>
</reference>
<evidence type="ECO:0000313" key="18">
    <source>
        <dbReference type="Proteomes" id="UP001302367"/>
    </source>
</evidence>
<dbReference type="InterPro" id="IPR016035">
    <property type="entry name" value="Acyl_Trfase/lysoPLipase"/>
</dbReference>
<comment type="catalytic activity">
    <reaction evidence="6">
        <text>6 malonyl-CoA + acetyl-CoA + 6 H(+) = nor-toralactone + 6 CO2 + 7 CoA + 2 H2O</text>
        <dbReference type="Rhea" id="RHEA:62892"/>
        <dbReference type="ChEBI" id="CHEBI:15377"/>
        <dbReference type="ChEBI" id="CHEBI:15378"/>
        <dbReference type="ChEBI" id="CHEBI:16526"/>
        <dbReference type="ChEBI" id="CHEBI:57287"/>
        <dbReference type="ChEBI" id="CHEBI:57288"/>
        <dbReference type="ChEBI" id="CHEBI:57384"/>
        <dbReference type="ChEBI" id="CHEBI:146018"/>
    </reaction>
    <physiologicalReaction direction="left-to-right" evidence="6">
        <dbReference type="Rhea" id="RHEA:62893"/>
    </physiologicalReaction>
</comment>
<keyword evidence="11" id="KW-0472">Membrane</keyword>
<dbReference type="InterPro" id="IPR049900">
    <property type="entry name" value="PKS_mFAS_DH"/>
</dbReference>
<feature type="region of interest" description="C-terminal hotdog fold" evidence="9">
    <location>
        <begin position="1487"/>
        <end position="1636"/>
    </location>
</feature>
<protein>
    <recommendedName>
        <fullName evidence="7">Non-reducing polyketide synthase CTB1</fullName>
    </recommendedName>
    <alternativeName>
        <fullName evidence="8">Cercosporin toxin biosynthesis cluster protein 1</fullName>
    </alternativeName>
</protein>
<dbReference type="PANTHER" id="PTHR43775:SF37">
    <property type="entry name" value="SI:DKEY-61P9.11"/>
    <property type="match status" value="1"/>
</dbReference>
<evidence type="ECO:0000256" key="6">
    <source>
        <dbReference type="ARBA" id="ARBA00051452"/>
    </source>
</evidence>
<dbReference type="Pfam" id="PF00550">
    <property type="entry name" value="PP-binding"/>
    <property type="match status" value="1"/>
</dbReference>
<dbReference type="InterPro" id="IPR014031">
    <property type="entry name" value="Ketoacyl_synth_C"/>
</dbReference>
<keyword evidence="4" id="KW-0843">Virulence</keyword>
<dbReference type="PROSITE" id="PS50075">
    <property type="entry name" value="CARRIER"/>
    <property type="match status" value="1"/>
</dbReference>
<dbReference type="Pfam" id="PF22621">
    <property type="entry name" value="CurL-like_PKS_C"/>
    <property type="match status" value="1"/>
</dbReference>
<dbReference type="Proteomes" id="UP000230605">
    <property type="component" value="Chromosome 3"/>
</dbReference>
<dbReference type="SUPFAM" id="SSF53901">
    <property type="entry name" value="Thiolase-like"/>
    <property type="match status" value="1"/>
</dbReference>
<evidence type="ECO:0000256" key="2">
    <source>
        <dbReference type="ARBA" id="ARBA00022553"/>
    </source>
</evidence>
<dbReference type="InterPro" id="IPR009081">
    <property type="entry name" value="PP-bd_ACP"/>
</dbReference>
<dbReference type="InterPro" id="IPR049551">
    <property type="entry name" value="PKS_DH_C"/>
</dbReference>
<dbReference type="Gene3D" id="3.10.129.110">
    <property type="entry name" value="Polyketide synthase dehydratase"/>
    <property type="match status" value="1"/>
</dbReference>
<dbReference type="SUPFAM" id="SSF55048">
    <property type="entry name" value="Probable ACP-binding domain of malonyl-CoA ACP transacylase"/>
    <property type="match status" value="1"/>
</dbReference>
<gene>
    <name evidence="15" type="ORF">CB0940_02338</name>
    <name evidence="16" type="ORF">RHO25_004085</name>
</gene>
<dbReference type="FunFam" id="1.10.1200.10:FF:000011">
    <property type="entry name" value="Sterigmatocystin biosynthesis polyketide synthase"/>
    <property type="match status" value="1"/>
</dbReference>
<dbReference type="InterPro" id="IPR001227">
    <property type="entry name" value="Ac_transferase_dom_sf"/>
</dbReference>
<dbReference type="InterPro" id="IPR036736">
    <property type="entry name" value="ACP-like_sf"/>
</dbReference>
<dbReference type="Gene3D" id="3.30.70.3290">
    <property type="match status" value="1"/>
</dbReference>
<dbReference type="GO" id="GO:0031177">
    <property type="term" value="F:phosphopantetheine binding"/>
    <property type="evidence" value="ECO:0007669"/>
    <property type="project" value="InterPro"/>
</dbReference>
<feature type="domain" description="PKS/mFAS DH" evidence="14">
    <location>
        <begin position="1325"/>
        <end position="1636"/>
    </location>
</feature>
<dbReference type="PROSITE" id="PS52019">
    <property type="entry name" value="PKS_MFAS_DH"/>
    <property type="match status" value="1"/>
</dbReference>
<evidence type="ECO:0000256" key="5">
    <source>
        <dbReference type="ARBA" id="ARBA00023268"/>
    </source>
</evidence>
<dbReference type="GO" id="GO:0006633">
    <property type="term" value="P:fatty acid biosynthetic process"/>
    <property type="evidence" value="ECO:0007669"/>
    <property type="project" value="TreeGrafter"/>
</dbReference>
<feature type="compositionally biased region" description="Low complexity" evidence="10">
    <location>
        <begin position="1646"/>
        <end position="1663"/>
    </location>
</feature>
<dbReference type="Gene3D" id="3.40.366.10">
    <property type="entry name" value="Malonyl-Coenzyme A Acyl Carrier Protein, domain 2"/>
    <property type="match status" value="2"/>
</dbReference>
<dbReference type="Pfam" id="PF16073">
    <property type="entry name" value="SAT"/>
    <property type="match status" value="1"/>
</dbReference>
<evidence type="ECO:0000259" key="14">
    <source>
        <dbReference type="PROSITE" id="PS52019"/>
    </source>
</evidence>
<dbReference type="InterPro" id="IPR030918">
    <property type="entry name" value="PT_fungal_PKS"/>
</dbReference>
<evidence type="ECO:0000259" key="12">
    <source>
        <dbReference type="PROSITE" id="PS50075"/>
    </source>
</evidence>
<evidence type="ECO:0000256" key="1">
    <source>
        <dbReference type="ARBA" id="ARBA00022450"/>
    </source>
</evidence>
<feature type="region of interest" description="Disordered" evidence="10">
    <location>
        <begin position="1646"/>
        <end position="1682"/>
    </location>
</feature>
<dbReference type="FunFam" id="3.40.47.10:FF:000031">
    <property type="entry name" value="Sterigmatocystin biosynthesis polyketide synthase"/>
    <property type="match status" value="1"/>
</dbReference>
<evidence type="ECO:0000256" key="3">
    <source>
        <dbReference type="ARBA" id="ARBA00022679"/>
    </source>
</evidence>
<evidence type="ECO:0000313" key="17">
    <source>
        <dbReference type="Proteomes" id="UP000230605"/>
    </source>
</evidence>
<reference evidence="15 17" key="1">
    <citation type="submission" date="2015-10" db="EMBL/GenBank/DDBJ databases">
        <title>The cercosporin biosynthetic gene cluster was horizontally transferred to several fungal lineages and shown to be expanded in Cercospora beticola based on microsynteny with recipient genomes.</title>
        <authorList>
            <person name="De Jonge R."/>
            <person name="Ebert M.K."/>
            <person name="Suttle J.C."/>
            <person name="Jurick Ii W.M."/>
            <person name="Secor G.A."/>
            <person name="Thomma B.P."/>
            <person name="Van De Peer Y."/>
            <person name="Bolton M.D."/>
        </authorList>
    </citation>
    <scope>NUCLEOTIDE SEQUENCE [LARGE SCALE GENOMIC DNA]</scope>
    <source>
        <strain evidence="15 17">09-40</strain>
    </source>
</reference>
<organism evidence="15 17">
    <name type="scientific">Cercospora beticola</name>
    <name type="common">Sugarbeet leaf spot fungus</name>
    <dbReference type="NCBI Taxonomy" id="122368"/>
    <lineage>
        <taxon>Eukaryota</taxon>
        <taxon>Fungi</taxon>
        <taxon>Dikarya</taxon>
        <taxon>Ascomycota</taxon>
        <taxon>Pezizomycotina</taxon>
        <taxon>Dothideomycetes</taxon>
        <taxon>Dothideomycetidae</taxon>
        <taxon>Mycosphaerellales</taxon>
        <taxon>Mycosphaerellaceae</taxon>
        <taxon>Cercospora</taxon>
    </lineage>
</organism>
<evidence type="ECO:0000256" key="10">
    <source>
        <dbReference type="SAM" id="MobiDB-lite"/>
    </source>
</evidence>
<dbReference type="Pfam" id="PF00698">
    <property type="entry name" value="Acyl_transf_1"/>
    <property type="match status" value="1"/>
</dbReference>
<dbReference type="Pfam" id="PF00109">
    <property type="entry name" value="ketoacyl-synt"/>
    <property type="match status" value="1"/>
</dbReference>
<dbReference type="Pfam" id="PF14765">
    <property type="entry name" value="PS-DH"/>
    <property type="match status" value="1"/>
</dbReference>
<dbReference type="SUPFAM" id="SSF52151">
    <property type="entry name" value="FabD/lysophospholipase-like"/>
    <property type="match status" value="1"/>
</dbReference>
<dbReference type="InterPro" id="IPR020841">
    <property type="entry name" value="PKS_Beta-ketoAc_synthase_dom"/>
</dbReference>
<dbReference type="InterPro" id="IPR016036">
    <property type="entry name" value="Malonyl_transacylase_ACP-bd"/>
</dbReference>
<proteinExistence type="predicted"/>
<evidence type="ECO:0000313" key="15">
    <source>
        <dbReference type="EMBL" id="PIA99678.1"/>
    </source>
</evidence>
<keyword evidence="5" id="KW-0511">Multifunctional enzyme</keyword>
<feature type="domain" description="Ketosynthase family 3 (KS3)" evidence="13">
    <location>
        <begin position="400"/>
        <end position="834"/>
    </location>
</feature>
<dbReference type="EMBL" id="LKMD01000101">
    <property type="protein sequence ID" value="PIA99678.1"/>
    <property type="molecule type" value="Genomic_DNA"/>
</dbReference>
<evidence type="ECO:0000256" key="7">
    <source>
        <dbReference type="ARBA" id="ARBA00073949"/>
    </source>
</evidence>
<feature type="region of interest" description="N-terminal hotdog fold" evidence="9">
    <location>
        <begin position="1325"/>
        <end position="1461"/>
    </location>
</feature>
<dbReference type="Gene3D" id="1.10.1200.10">
    <property type="entry name" value="ACP-like"/>
    <property type="match status" value="1"/>
</dbReference>
<dbReference type="InterPro" id="IPR020806">
    <property type="entry name" value="PKS_PP-bd"/>
</dbReference>
<keyword evidence="2" id="KW-0597">Phosphoprotein</keyword>
<dbReference type="SUPFAM" id="SSF47336">
    <property type="entry name" value="ACP-like"/>
    <property type="match status" value="1"/>
</dbReference>
<evidence type="ECO:0000256" key="11">
    <source>
        <dbReference type="SAM" id="Phobius"/>
    </source>
</evidence>
<keyword evidence="3" id="KW-0808">Transferase</keyword>
<dbReference type="OrthoDB" id="329835at2759"/>
<evidence type="ECO:0000313" key="16">
    <source>
        <dbReference type="EMBL" id="WPA99468.1"/>
    </source>
</evidence>
<dbReference type="InterPro" id="IPR050091">
    <property type="entry name" value="PKS_NRPS_Biosynth_Enz"/>
</dbReference>
<keyword evidence="11" id="KW-1133">Transmembrane helix</keyword>
<dbReference type="CDD" id="cd00833">
    <property type="entry name" value="PKS"/>
    <property type="match status" value="1"/>
</dbReference>
<sequence length="1795" mass="195804">MTKHNSKDDMAVEEAMGLAYFSNEFPPGDVATVLRNIRFLAQDRRHPLLESFLAKATEAVRKEIQHLPGELRNTFPAFPCITSLWGEHELRQGSLSGAIDGALLCVVQLGIYISTLETGASRTQVDIRQQTLLAGLGIGLLVSSTVALSPTLYDLPARGSEIIRIAFRLGIFVSDTSKLLEPVKQDGFPDSWAYVVHGVSSGDAQMELDVLHARKSTPRSAQIFISAKSRTSVTISGPPARLKALFRTSAFFRDRKHAALPVYAGLCHASHLYSMDDAKAIVHSEAQSPLWVPVSEVLSTSTGKPFSAANGPELLEQIVFEILTKAIVWENVVQGFLERVKHTTVAPIEIQIFRASLPSNELVQTLEKTISPSRINFVDIVAIFDSELSQHNHEPGRASQSKIAVVGMACRMPGGADDTDALWEILEQGYDLHKKVPTDRFDADSHTDTSGMNVNASHTPYGCFIDEPGLFDAAFFNISPKEAEQIDPMQRLALVTAYEALERAGYVASRTSASHQSRVGVYYGQASDDYREVNTAQEIGTYFIPGGCRAFGPGRINYFFKFSGPSFSCDTACSSSLATIQMACTALWSGDVDTVVAGGMNVLTNSDAFAGLSKGHFLTKTPNACKTWDTEADGYCRADAIGSIVLKRLEDAERDNDNILGVILGAATNHSAHAVSITHPHAGHQADLYRQVLGKAGVDPLDVDYIEMHGTGTQAGDFEEMKSVSDVFAPSTRRRQADRPLHVGALKSNIGHSEAAAGVSALLKVLLMFQKGQIPRHIGIKNGMNPRLPKDMDRRHLRIPLTQVPWEATNGRKRTAVVNSFSAAGGNTTLLLEEGTRSKHSDQDPRPSHVITVSAKGKASFKGNLERLLQYLTAYPECSISDLAYSLTARKSHYNYRFAVEVSHKGALESSLRSAINSADTKRSISTVGPPAIAFAFTGQGSMDPSSNLEMYEHSPTFRSEIDRLDGIAQRQGFQSFISSIDGSHPKDYTHTPVVTHLAILCVELALARYWEDLGVKPDLVIGHSLGEYAALCVSGVLSASDAIFLVGTRALMLEEKCTVGSHAMLAVKTSVSQIEDSAAGLQLQYEVACINGPDATTISGSTDDISEVHRVLSDKGFRCVRLDVAFAFHSAQTDPILDSFELAAQGVVFNNPRLPVLSPLLARAVCDDKSINAGYLRRATRETCNFAGALQKAKAQSFIDDDTVWLEIGPHTVCTSFIRSTIPSTKLTIGSLRRGENNWTNISRALASLYTAGISIRWSEFHRSFEGCLRLLDLPTYSWNNKNFWIQYNGDWALTKGNTFYDKKKANDTVQSVSVAPFHTSTVQHLIEQSVEGTSAKIVIQSDLMQPDFLAAANGHRMNNCGVVTSSIHADIAYTLGKYLHSLFYPDAPAPDMDIAHLEVTKGLVANSNPNSKQLIQVEARTDDIRSRIVHLAWHNVDTNGVLGDSPFATAKIIYCNAQEWLVSWLPLTHMIEGRIQTLEHLAQCGSANRLSRTMAYALFANSLVDYENKYRGMQTVVMNEFEAFADVELTKEKSGTWTVPPYWIDSVAHLAGFVMNVSHASDTAKTYCVTPGWQSMRFARPLVAGGKYRSYVKMIPTTEDPTIYLGDVYVLQEGVVVGMVGGIQFRRFPRILLSHFFSPPDSSAASAPASQARRTSASTVAGHTVAPPKSALRTKSMEPQPPGSLVVDLVKEDVLHSLTPNKTTEVVDAVNKQISQANSTAIKAVALIALEAGLELEDLPDEASFSDIGVDSLLSLVVSEKFRQQLGIQAGSSLFLEYPTVGALKSWLEEYYG</sequence>
<keyword evidence="18" id="KW-1185">Reference proteome</keyword>
<dbReference type="FunFam" id="3.40.366.10:FF:000002">
    <property type="entry name" value="Probable polyketide synthase 2"/>
    <property type="match status" value="1"/>
</dbReference>
<dbReference type="Proteomes" id="UP001302367">
    <property type="component" value="Chromosome 3"/>
</dbReference>
<keyword evidence="1" id="KW-0596">Phosphopantetheine</keyword>
<feature type="transmembrane region" description="Helical" evidence="11">
    <location>
        <begin position="132"/>
        <end position="153"/>
    </location>
</feature>
<dbReference type="SMART" id="SM00827">
    <property type="entry name" value="PKS_AT"/>
    <property type="match status" value="1"/>
</dbReference>
<name>A0A2G5I4I2_CERBT</name>
<dbReference type="GO" id="GO:0044550">
    <property type="term" value="P:secondary metabolite biosynthetic process"/>
    <property type="evidence" value="ECO:0007669"/>
    <property type="project" value="TreeGrafter"/>
</dbReference>
<dbReference type="InterPro" id="IPR042104">
    <property type="entry name" value="PKS_dehydratase_sf"/>
</dbReference>
<dbReference type="FunFam" id="3.10.129.110:FF:000001">
    <property type="entry name" value="Sterigmatocystin biosynthesis polyketide synthase"/>
    <property type="match status" value="1"/>
</dbReference>
<evidence type="ECO:0000256" key="9">
    <source>
        <dbReference type="PROSITE-ProRule" id="PRU01363"/>
    </source>
</evidence>
<keyword evidence="11" id="KW-0812">Transmembrane</keyword>
<dbReference type="Pfam" id="PF02801">
    <property type="entry name" value="Ketoacyl-synt_C"/>
    <property type="match status" value="1"/>
</dbReference>
<dbReference type="GO" id="GO:0004312">
    <property type="term" value="F:fatty acid synthase activity"/>
    <property type="evidence" value="ECO:0007669"/>
    <property type="project" value="TreeGrafter"/>
</dbReference>
<accession>A0A2G5I4I2</accession>
<feature type="active site" description="Proton donor; for dehydratase activity" evidence="9">
    <location>
        <position position="1547"/>
    </location>
</feature>
<dbReference type="NCBIfam" id="TIGR04532">
    <property type="entry name" value="PT_fungal_PKS"/>
    <property type="match status" value="1"/>
</dbReference>
<dbReference type="EMBL" id="CP134186">
    <property type="protein sequence ID" value="WPA99468.1"/>
    <property type="molecule type" value="Genomic_DNA"/>
</dbReference>
<dbReference type="InterPro" id="IPR016039">
    <property type="entry name" value="Thiolase-like"/>
</dbReference>
<evidence type="ECO:0000256" key="8">
    <source>
        <dbReference type="ARBA" id="ARBA00077170"/>
    </source>
</evidence>
<feature type="domain" description="Carrier" evidence="12">
    <location>
        <begin position="1717"/>
        <end position="1794"/>
    </location>
</feature>
<evidence type="ECO:0000256" key="4">
    <source>
        <dbReference type="ARBA" id="ARBA00023026"/>
    </source>
</evidence>
<evidence type="ECO:0000259" key="13">
    <source>
        <dbReference type="PROSITE" id="PS52004"/>
    </source>
</evidence>
<feature type="active site" description="Proton acceptor; for dehydratase activity" evidence="9">
    <location>
        <position position="1357"/>
    </location>
</feature>
<dbReference type="InterPro" id="IPR032088">
    <property type="entry name" value="SAT"/>
</dbReference>
<dbReference type="PANTHER" id="PTHR43775">
    <property type="entry name" value="FATTY ACID SYNTHASE"/>
    <property type="match status" value="1"/>
</dbReference>
<dbReference type="Gene3D" id="3.40.47.10">
    <property type="match status" value="1"/>
</dbReference>
<dbReference type="InterPro" id="IPR014043">
    <property type="entry name" value="Acyl_transferase_dom"/>
</dbReference>